<protein>
    <recommendedName>
        <fullName evidence="6">Aminotransferase</fullName>
        <ecNumber evidence="6">2.6.1.-</ecNumber>
    </recommendedName>
</protein>
<keyword evidence="4 6" id="KW-0808">Transferase</keyword>
<comment type="cofactor">
    <cofactor evidence="1 6">
        <name>pyridoxal 5'-phosphate</name>
        <dbReference type="ChEBI" id="CHEBI:597326"/>
    </cofactor>
</comment>
<dbReference type="SUPFAM" id="SSF53383">
    <property type="entry name" value="PLP-dependent transferases"/>
    <property type="match status" value="1"/>
</dbReference>
<feature type="domain" description="Aminotransferase class I/classII large" evidence="7">
    <location>
        <begin position="27"/>
        <end position="379"/>
    </location>
</feature>
<gene>
    <name evidence="8" type="ordered locus">Acid345_2793</name>
</gene>
<dbReference type="HOGENOM" id="CLU_017584_4_0_0"/>
<dbReference type="eggNOG" id="COG0436">
    <property type="taxonomic scope" value="Bacteria"/>
</dbReference>
<dbReference type="InterPro" id="IPR004839">
    <property type="entry name" value="Aminotransferase_I/II_large"/>
</dbReference>
<name>Q1IMV6_KORVE</name>
<dbReference type="RefSeq" id="WP_011523595.1">
    <property type="nucleotide sequence ID" value="NC_008009.1"/>
</dbReference>
<dbReference type="CDD" id="cd00609">
    <property type="entry name" value="AAT_like"/>
    <property type="match status" value="1"/>
</dbReference>
<dbReference type="KEGG" id="aba:Acid345_2793"/>
<dbReference type="Gene3D" id="3.40.640.10">
    <property type="entry name" value="Type I PLP-dependent aspartate aminotransferase-like (Major domain)"/>
    <property type="match status" value="1"/>
</dbReference>
<evidence type="ECO:0000256" key="5">
    <source>
        <dbReference type="ARBA" id="ARBA00022898"/>
    </source>
</evidence>
<evidence type="ECO:0000256" key="3">
    <source>
        <dbReference type="ARBA" id="ARBA00022576"/>
    </source>
</evidence>
<dbReference type="Gene3D" id="3.90.1150.10">
    <property type="entry name" value="Aspartate Aminotransferase, domain 1"/>
    <property type="match status" value="1"/>
</dbReference>
<dbReference type="PROSITE" id="PS00105">
    <property type="entry name" value="AA_TRANSFER_CLASS_1"/>
    <property type="match status" value="1"/>
</dbReference>
<dbReference type="InterPro" id="IPR004838">
    <property type="entry name" value="NHTrfase_class1_PyrdxlP-BS"/>
</dbReference>
<dbReference type="Pfam" id="PF00155">
    <property type="entry name" value="Aminotran_1_2"/>
    <property type="match status" value="1"/>
</dbReference>
<dbReference type="GO" id="GO:0030170">
    <property type="term" value="F:pyridoxal phosphate binding"/>
    <property type="evidence" value="ECO:0007669"/>
    <property type="project" value="InterPro"/>
</dbReference>
<organism evidence="8 9">
    <name type="scientific">Koribacter versatilis (strain Ellin345)</name>
    <dbReference type="NCBI Taxonomy" id="204669"/>
    <lineage>
        <taxon>Bacteria</taxon>
        <taxon>Pseudomonadati</taxon>
        <taxon>Acidobacteriota</taxon>
        <taxon>Terriglobia</taxon>
        <taxon>Terriglobales</taxon>
        <taxon>Candidatus Korobacteraceae</taxon>
        <taxon>Candidatus Korobacter</taxon>
    </lineage>
</organism>
<accession>Q1IMV6</accession>
<keyword evidence="3 6" id="KW-0032">Aminotransferase</keyword>
<evidence type="ECO:0000259" key="7">
    <source>
        <dbReference type="Pfam" id="PF00155"/>
    </source>
</evidence>
<evidence type="ECO:0000256" key="2">
    <source>
        <dbReference type="ARBA" id="ARBA00007441"/>
    </source>
</evidence>
<dbReference type="EnsemblBacteria" id="ABF41794">
    <property type="protein sequence ID" value="ABF41794"/>
    <property type="gene ID" value="Acid345_2793"/>
</dbReference>
<dbReference type="AlphaFoldDB" id="Q1IMV6"/>
<evidence type="ECO:0000256" key="6">
    <source>
        <dbReference type="RuleBase" id="RU000481"/>
    </source>
</evidence>
<evidence type="ECO:0000313" key="8">
    <source>
        <dbReference type="EMBL" id="ABF41794.1"/>
    </source>
</evidence>
<evidence type="ECO:0000256" key="1">
    <source>
        <dbReference type="ARBA" id="ARBA00001933"/>
    </source>
</evidence>
<proteinExistence type="inferred from homology"/>
<evidence type="ECO:0000256" key="4">
    <source>
        <dbReference type="ARBA" id="ARBA00022679"/>
    </source>
</evidence>
<dbReference type="InterPro" id="IPR015421">
    <property type="entry name" value="PyrdxlP-dep_Trfase_major"/>
</dbReference>
<dbReference type="EC" id="2.6.1.-" evidence="6"/>
<evidence type="ECO:0000313" key="9">
    <source>
        <dbReference type="Proteomes" id="UP000002432"/>
    </source>
</evidence>
<dbReference type="InterPro" id="IPR051326">
    <property type="entry name" value="Kynurenine-oxoglutarate_AT"/>
</dbReference>
<dbReference type="PANTHER" id="PTHR43807:SF20">
    <property type="entry name" value="FI04487P"/>
    <property type="match status" value="1"/>
</dbReference>
<dbReference type="EMBL" id="CP000360">
    <property type="protein sequence ID" value="ABF41794.1"/>
    <property type="molecule type" value="Genomic_DNA"/>
</dbReference>
<reference evidence="8 9" key="1">
    <citation type="journal article" date="2009" name="Appl. Environ. Microbiol.">
        <title>Three genomes from the phylum Acidobacteria provide insight into the lifestyles of these microorganisms in soils.</title>
        <authorList>
            <person name="Ward N.L."/>
            <person name="Challacombe J.F."/>
            <person name="Janssen P.H."/>
            <person name="Henrissat B."/>
            <person name="Coutinho P.M."/>
            <person name="Wu M."/>
            <person name="Xie G."/>
            <person name="Haft D.H."/>
            <person name="Sait M."/>
            <person name="Badger J."/>
            <person name="Barabote R.D."/>
            <person name="Bradley B."/>
            <person name="Brettin T.S."/>
            <person name="Brinkac L.M."/>
            <person name="Bruce D."/>
            <person name="Creasy T."/>
            <person name="Daugherty S.C."/>
            <person name="Davidsen T.M."/>
            <person name="DeBoy R.T."/>
            <person name="Detter J.C."/>
            <person name="Dodson R.J."/>
            <person name="Durkin A.S."/>
            <person name="Ganapathy A."/>
            <person name="Gwinn-Giglio M."/>
            <person name="Han C.S."/>
            <person name="Khouri H."/>
            <person name="Kiss H."/>
            <person name="Kothari S.P."/>
            <person name="Madupu R."/>
            <person name="Nelson K.E."/>
            <person name="Nelson W.C."/>
            <person name="Paulsen I."/>
            <person name="Penn K."/>
            <person name="Ren Q."/>
            <person name="Rosovitz M.J."/>
            <person name="Selengut J.D."/>
            <person name="Shrivastava S."/>
            <person name="Sullivan S.A."/>
            <person name="Tapia R."/>
            <person name="Thompson L.S."/>
            <person name="Watkins K.L."/>
            <person name="Yang Q."/>
            <person name="Yu C."/>
            <person name="Zafar N."/>
            <person name="Zhou L."/>
            <person name="Kuske C.R."/>
        </authorList>
    </citation>
    <scope>NUCLEOTIDE SEQUENCE [LARGE SCALE GENOMIC DNA]</scope>
    <source>
        <strain evidence="8 9">Ellin345</strain>
    </source>
</reference>
<keyword evidence="9" id="KW-1185">Reference proteome</keyword>
<dbReference type="InterPro" id="IPR015424">
    <property type="entry name" value="PyrdxlP-dep_Trfase"/>
</dbReference>
<dbReference type="STRING" id="204669.Acid345_2793"/>
<comment type="similarity">
    <text evidence="2 6">Belongs to the class-I pyridoxal-phosphate-dependent aminotransferase family.</text>
</comment>
<dbReference type="PANTHER" id="PTHR43807">
    <property type="entry name" value="FI04487P"/>
    <property type="match status" value="1"/>
</dbReference>
<dbReference type="GO" id="GO:0016212">
    <property type="term" value="F:kynurenine-oxoglutarate transaminase activity"/>
    <property type="evidence" value="ECO:0007669"/>
    <property type="project" value="TreeGrafter"/>
</dbReference>
<dbReference type="Proteomes" id="UP000002432">
    <property type="component" value="Chromosome"/>
</dbReference>
<dbReference type="GO" id="GO:0005737">
    <property type="term" value="C:cytoplasm"/>
    <property type="evidence" value="ECO:0007669"/>
    <property type="project" value="TreeGrafter"/>
</dbReference>
<dbReference type="InterPro" id="IPR015422">
    <property type="entry name" value="PyrdxlP-dep_Trfase_small"/>
</dbReference>
<sequence>MPKLSERALGIKQSEIRVMSVECERVKGINLAQGICDTEVPPPVRQGAHEAIENGNNQYTRMDGIAGLRQAIAKKMKRYNRIERDPETEVVVTGGSTGGYLSTCLALLEAGDEVILFQPYYGYHVHTLETLGVTPRFVNLQPPSWEFKKEELERAISARTKAIVVNTPGNPSGKMFTREELGWIAEIASQHDLFVITDEIYEYFRYDGREHISPATVDRLRERTVTISGFSKTFSVTGWRLGYVVADAKWTNAIKYFSDLAYICGPSPLQWGVMMGIDELGDEFYDELNAEYAQKRRLLCDTLHEVGLTPFEPQGSYYVLADASSLPGKDSKERAMHLLHTAGVATVPGESFMKSGGETLLRFCFAKRMEELEEACRRLEGVRANV</sequence>
<dbReference type="FunFam" id="3.40.640.10:FF:000033">
    <property type="entry name" value="Aspartate aminotransferase"/>
    <property type="match status" value="1"/>
</dbReference>
<keyword evidence="5" id="KW-0663">Pyridoxal phosphate</keyword>